<dbReference type="EMBL" id="AVOT02148646">
    <property type="protein sequence ID" value="MBW0592508.1"/>
    <property type="molecule type" value="Genomic_DNA"/>
</dbReference>
<sequence length="204" mass="23778">MEIIQEIHFFKISINLEIGKIDAKITKVTLDINELKINDKHTSEIQKSAIAKLELLINTCDRIESKYHVQEDEMEDFSTRNINDQLRVLKDYVLVVSESTSQFATHLARSDSERKKLKEEILAQVEQIHNNYESNPHIQRHSTPLTEEKLSLKEILTPFLGENAISSKDIPKLEEFPTFSGEGEYNHIEFLICFKKIFIYLMKL</sequence>
<gene>
    <name evidence="1" type="ORF">O181_132223</name>
</gene>
<comment type="caution">
    <text evidence="1">The sequence shown here is derived from an EMBL/GenBank/DDBJ whole genome shotgun (WGS) entry which is preliminary data.</text>
</comment>
<keyword evidence="2" id="KW-1185">Reference proteome</keyword>
<evidence type="ECO:0000313" key="1">
    <source>
        <dbReference type="EMBL" id="MBW0592508.1"/>
    </source>
</evidence>
<dbReference type="AlphaFoldDB" id="A0A9Q3L3G0"/>
<reference evidence="1" key="1">
    <citation type="submission" date="2021-03" db="EMBL/GenBank/DDBJ databases">
        <title>Draft genome sequence of rust myrtle Austropuccinia psidii MF-1, a brazilian biotype.</title>
        <authorList>
            <person name="Quecine M.C."/>
            <person name="Pachon D.M.R."/>
            <person name="Bonatelli M.L."/>
            <person name="Correr F.H."/>
            <person name="Franceschini L.M."/>
            <person name="Leite T.F."/>
            <person name="Margarido G.R.A."/>
            <person name="Almeida C.A."/>
            <person name="Ferrarezi J.A."/>
            <person name="Labate C.A."/>
        </authorList>
    </citation>
    <scope>NUCLEOTIDE SEQUENCE</scope>
    <source>
        <strain evidence="1">MF-1</strain>
    </source>
</reference>
<evidence type="ECO:0000313" key="2">
    <source>
        <dbReference type="Proteomes" id="UP000765509"/>
    </source>
</evidence>
<dbReference type="Proteomes" id="UP000765509">
    <property type="component" value="Unassembled WGS sequence"/>
</dbReference>
<protein>
    <submittedName>
        <fullName evidence="1">Uncharacterized protein</fullName>
    </submittedName>
</protein>
<organism evidence="1 2">
    <name type="scientific">Austropuccinia psidii MF-1</name>
    <dbReference type="NCBI Taxonomy" id="1389203"/>
    <lineage>
        <taxon>Eukaryota</taxon>
        <taxon>Fungi</taxon>
        <taxon>Dikarya</taxon>
        <taxon>Basidiomycota</taxon>
        <taxon>Pucciniomycotina</taxon>
        <taxon>Pucciniomycetes</taxon>
        <taxon>Pucciniales</taxon>
        <taxon>Sphaerophragmiaceae</taxon>
        <taxon>Austropuccinia</taxon>
    </lineage>
</organism>
<name>A0A9Q3L3G0_9BASI</name>
<accession>A0A9Q3L3G0</accession>
<proteinExistence type="predicted"/>